<dbReference type="Pfam" id="PF12833">
    <property type="entry name" value="HTH_18"/>
    <property type="match status" value="1"/>
</dbReference>
<name>A0ABW4IHK0_9SPHI</name>
<protein>
    <submittedName>
        <fullName evidence="5">Helix-turn-helix domain-containing protein</fullName>
    </submittedName>
</protein>
<proteinExistence type="predicted"/>
<dbReference type="RefSeq" id="WP_379664070.1">
    <property type="nucleotide sequence ID" value="NZ_JBHUDG010000050.1"/>
</dbReference>
<keyword evidence="1" id="KW-0805">Transcription regulation</keyword>
<accession>A0ABW4IHK0</accession>
<organism evidence="5 6">
    <name type="scientific">Pseudopedobacter beijingensis</name>
    <dbReference type="NCBI Taxonomy" id="1207056"/>
    <lineage>
        <taxon>Bacteria</taxon>
        <taxon>Pseudomonadati</taxon>
        <taxon>Bacteroidota</taxon>
        <taxon>Sphingobacteriia</taxon>
        <taxon>Sphingobacteriales</taxon>
        <taxon>Sphingobacteriaceae</taxon>
        <taxon>Pseudopedobacter</taxon>
    </lineage>
</organism>
<dbReference type="Proteomes" id="UP001597118">
    <property type="component" value="Unassembled WGS sequence"/>
</dbReference>
<reference evidence="6" key="1">
    <citation type="journal article" date="2019" name="Int. J. Syst. Evol. Microbiol.">
        <title>The Global Catalogue of Microorganisms (GCM) 10K type strain sequencing project: providing services to taxonomists for standard genome sequencing and annotation.</title>
        <authorList>
            <consortium name="The Broad Institute Genomics Platform"/>
            <consortium name="The Broad Institute Genome Sequencing Center for Infectious Disease"/>
            <person name="Wu L."/>
            <person name="Ma J."/>
        </authorList>
    </citation>
    <scope>NUCLEOTIDE SEQUENCE [LARGE SCALE GENOMIC DNA]</scope>
    <source>
        <strain evidence="6">CCUG 53762</strain>
    </source>
</reference>
<evidence type="ECO:0000256" key="3">
    <source>
        <dbReference type="ARBA" id="ARBA00023163"/>
    </source>
</evidence>
<comment type="caution">
    <text evidence="5">The sequence shown here is derived from an EMBL/GenBank/DDBJ whole genome shotgun (WGS) entry which is preliminary data.</text>
</comment>
<evidence type="ECO:0000313" key="6">
    <source>
        <dbReference type="Proteomes" id="UP001597118"/>
    </source>
</evidence>
<dbReference type="InterPro" id="IPR018060">
    <property type="entry name" value="HTH_AraC"/>
</dbReference>
<evidence type="ECO:0000313" key="5">
    <source>
        <dbReference type="EMBL" id="MFD1631703.1"/>
    </source>
</evidence>
<dbReference type="InterPro" id="IPR009057">
    <property type="entry name" value="Homeodomain-like_sf"/>
</dbReference>
<sequence length="269" mass="30991">MFYKPHPALEPYIQGFVVVYATDAHVLYNIDLFPVGYGLLSFILSEQHQLISLNRSYNTRFNFTGQLDHYRLIKASSLSVIYVLFKPFGAYKLLGVPQHLLKNESIAMQDILGNAVNEVYAKLVDHADNPAKEVEILQEWLLSQLRDNNKIDTNRVSLACDLITESKGNISIQELNSLCCMSKSSMEQYFKDQIGVSPKMYSRIIRFNETKKILKEATNKSWIEIVENHGYYDQSHFIHEFKHFFGYSPSQIHLSFKNLAEHISSIKSV</sequence>
<dbReference type="SUPFAM" id="SSF46689">
    <property type="entry name" value="Homeodomain-like"/>
    <property type="match status" value="1"/>
</dbReference>
<dbReference type="Pfam" id="PF20240">
    <property type="entry name" value="DUF6597"/>
    <property type="match status" value="1"/>
</dbReference>
<dbReference type="PANTHER" id="PTHR46796:SF13">
    <property type="entry name" value="HTH-TYPE TRANSCRIPTIONAL ACTIVATOR RHAS"/>
    <property type="match status" value="1"/>
</dbReference>
<dbReference type="SMART" id="SM00342">
    <property type="entry name" value="HTH_ARAC"/>
    <property type="match status" value="1"/>
</dbReference>
<dbReference type="Gene3D" id="1.10.10.60">
    <property type="entry name" value="Homeodomain-like"/>
    <property type="match status" value="1"/>
</dbReference>
<keyword evidence="2" id="KW-0238">DNA-binding</keyword>
<evidence type="ECO:0000256" key="1">
    <source>
        <dbReference type="ARBA" id="ARBA00023015"/>
    </source>
</evidence>
<evidence type="ECO:0000256" key="2">
    <source>
        <dbReference type="ARBA" id="ARBA00023125"/>
    </source>
</evidence>
<dbReference type="PROSITE" id="PS01124">
    <property type="entry name" value="HTH_ARAC_FAMILY_2"/>
    <property type="match status" value="1"/>
</dbReference>
<dbReference type="EMBL" id="JBHUDG010000050">
    <property type="protein sequence ID" value="MFD1631703.1"/>
    <property type="molecule type" value="Genomic_DNA"/>
</dbReference>
<dbReference type="InterPro" id="IPR050204">
    <property type="entry name" value="AraC_XylS_family_regulators"/>
</dbReference>
<feature type="domain" description="HTH araC/xylS-type" evidence="4">
    <location>
        <begin position="154"/>
        <end position="255"/>
    </location>
</feature>
<dbReference type="PANTHER" id="PTHR46796">
    <property type="entry name" value="HTH-TYPE TRANSCRIPTIONAL ACTIVATOR RHAS-RELATED"/>
    <property type="match status" value="1"/>
</dbReference>
<gene>
    <name evidence="5" type="ORF">ACFSAH_17650</name>
</gene>
<keyword evidence="6" id="KW-1185">Reference proteome</keyword>
<keyword evidence="3" id="KW-0804">Transcription</keyword>
<evidence type="ECO:0000259" key="4">
    <source>
        <dbReference type="PROSITE" id="PS01124"/>
    </source>
</evidence>
<dbReference type="InterPro" id="IPR046532">
    <property type="entry name" value="DUF6597"/>
</dbReference>